<keyword evidence="3" id="KW-1185">Reference proteome</keyword>
<dbReference type="EMBL" id="JBJUIK010000004">
    <property type="protein sequence ID" value="KAL3530666.1"/>
    <property type="molecule type" value="Genomic_DNA"/>
</dbReference>
<accession>A0ABD3AHK3</accession>
<proteinExistence type="predicted"/>
<gene>
    <name evidence="2" type="ORF">ACH5RR_009988</name>
</gene>
<comment type="caution">
    <text evidence="2">The sequence shown here is derived from an EMBL/GenBank/DDBJ whole genome shotgun (WGS) entry which is preliminary data.</text>
</comment>
<feature type="compositionally biased region" description="Basic and acidic residues" evidence="1">
    <location>
        <begin position="130"/>
        <end position="153"/>
    </location>
</feature>
<reference evidence="2 3" key="1">
    <citation type="submission" date="2024-11" db="EMBL/GenBank/DDBJ databases">
        <title>A near-complete genome assembly of Cinchona calisaya.</title>
        <authorList>
            <person name="Lian D.C."/>
            <person name="Zhao X.W."/>
            <person name="Wei L."/>
        </authorList>
    </citation>
    <scope>NUCLEOTIDE SEQUENCE [LARGE SCALE GENOMIC DNA]</scope>
    <source>
        <tissue evidence="2">Nenye</tissue>
    </source>
</reference>
<evidence type="ECO:0000256" key="1">
    <source>
        <dbReference type="SAM" id="MobiDB-lite"/>
    </source>
</evidence>
<feature type="region of interest" description="Disordered" evidence="1">
    <location>
        <begin position="87"/>
        <end position="268"/>
    </location>
</feature>
<feature type="compositionally biased region" description="Basic and acidic residues" evidence="1">
    <location>
        <begin position="237"/>
        <end position="252"/>
    </location>
</feature>
<feature type="compositionally biased region" description="Basic and acidic residues" evidence="1">
    <location>
        <begin position="87"/>
        <end position="100"/>
    </location>
</feature>
<evidence type="ECO:0000313" key="3">
    <source>
        <dbReference type="Proteomes" id="UP001630127"/>
    </source>
</evidence>
<evidence type="ECO:0000313" key="2">
    <source>
        <dbReference type="EMBL" id="KAL3530666.1"/>
    </source>
</evidence>
<dbReference type="AlphaFoldDB" id="A0ABD3AHK3"/>
<sequence length="268" mass="30484">MKTVTGKVVSTKPISLSTAAKHLSRFTSLENTSSNAVRVYLTRASDAFNSLVQFHKDLRGPTSHRKRKASEPLDSDVKIETLFTFDENPHGENIKNEENKGKRKKNREIEVNNEGPFKVEQDGYGVGLESKGKDEKNQKFEGKNEEKEDGVVEKRKKKKKRGKEKLKNEDEVVRMLDEGRDRIQQERMEVDQGIGGVDGAGVKRKDKKKKKKKRRKKNEGEEDGESFGGEKGKKRKSSEVDGGETHESAEKSGKKKRKRRKTERDGEL</sequence>
<dbReference type="PANTHER" id="PTHR48227">
    <property type="entry name" value="DNA TOPOISOMERASE 1-LIKE"/>
    <property type="match status" value="1"/>
</dbReference>
<name>A0ABD3AHK3_9GENT</name>
<feature type="compositionally biased region" description="Basic and acidic residues" evidence="1">
    <location>
        <begin position="165"/>
        <end position="190"/>
    </location>
</feature>
<organism evidence="2 3">
    <name type="scientific">Cinchona calisaya</name>
    <dbReference type="NCBI Taxonomy" id="153742"/>
    <lineage>
        <taxon>Eukaryota</taxon>
        <taxon>Viridiplantae</taxon>
        <taxon>Streptophyta</taxon>
        <taxon>Embryophyta</taxon>
        <taxon>Tracheophyta</taxon>
        <taxon>Spermatophyta</taxon>
        <taxon>Magnoliopsida</taxon>
        <taxon>eudicotyledons</taxon>
        <taxon>Gunneridae</taxon>
        <taxon>Pentapetalae</taxon>
        <taxon>asterids</taxon>
        <taxon>lamiids</taxon>
        <taxon>Gentianales</taxon>
        <taxon>Rubiaceae</taxon>
        <taxon>Cinchonoideae</taxon>
        <taxon>Cinchoneae</taxon>
        <taxon>Cinchona</taxon>
    </lineage>
</organism>
<protein>
    <submittedName>
        <fullName evidence="2">Uncharacterized protein</fullName>
    </submittedName>
</protein>
<dbReference type="Proteomes" id="UP001630127">
    <property type="component" value="Unassembled WGS sequence"/>
</dbReference>
<feature type="compositionally biased region" description="Basic residues" evidence="1">
    <location>
        <begin position="202"/>
        <end position="217"/>
    </location>
</feature>
<feature type="compositionally biased region" description="Basic residues" evidence="1">
    <location>
        <begin position="154"/>
        <end position="164"/>
    </location>
</feature>
<dbReference type="PANTHER" id="PTHR48227:SF1">
    <property type="entry name" value="DNA LIGASE 1-LIKE"/>
    <property type="match status" value="1"/>
</dbReference>